<sequence length="261" mass="29450">MLLKSDININEGMHSLVHATAQVSFRELATLLIIDAFLRLDTLELFHAFEHYRVPGRVWTAQRCHLIRKLKIDDREEGLERRKSGFSTIMIKGEAAALRPMLLLGSCQCGGVEFSLESHTPVPYQLCACGICRKVGGYNGCVNLGGVAKTLVVKKGKDLVKKYTAIKDRGKPNQQICSSERNFCSNCSTMLWLWDRHWPELIHPFSSAIDTELPAPDEMVCVMGGSKPNYVRWPEGKKSVHELYGNDSIEGWHKKHGLYIH</sequence>
<protein>
    <submittedName>
        <fullName evidence="6">DUF636 domain protein</fullName>
    </submittedName>
</protein>
<dbReference type="GO" id="GO:0046872">
    <property type="term" value="F:metal ion binding"/>
    <property type="evidence" value="ECO:0007669"/>
    <property type="project" value="UniProtKB-KW"/>
</dbReference>
<dbReference type="eggNOG" id="ENOG502RZUZ">
    <property type="taxonomic scope" value="Eukaryota"/>
</dbReference>
<keyword evidence="2" id="KW-0479">Metal-binding</keyword>
<dbReference type="InterPro" id="IPR011057">
    <property type="entry name" value="Mss4-like_sf"/>
</dbReference>
<dbReference type="PROSITE" id="PS51891">
    <property type="entry name" value="CENP_V_GFA"/>
    <property type="match status" value="1"/>
</dbReference>
<proteinExistence type="inferred from homology"/>
<evidence type="ECO:0000256" key="4">
    <source>
        <dbReference type="ARBA" id="ARBA00023239"/>
    </source>
</evidence>
<feature type="domain" description="CENP-V/GFA" evidence="5">
    <location>
        <begin position="103"/>
        <end position="234"/>
    </location>
</feature>
<comment type="similarity">
    <text evidence="1">Belongs to the Gfa family.</text>
</comment>
<dbReference type="InParanoid" id="V5I1N2"/>
<dbReference type="Gene3D" id="3.90.1590.10">
    <property type="entry name" value="glutathione-dependent formaldehyde- activating enzyme (gfa)"/>
    <property type="match status" value="1"/>
</dbReference>
<gene>
    <name evidence="6" type="ORF">PVAR5_5301</name>
</gene>
<reference evidence="7" key="1">
    <citation type="journal article" date="2014" name="Genome Announc.">
        <title>Draft genome sequence of the formaldehyde-resistant fungus Byssochlamys spectabilis No. 5 (anamorph Paecilomyces variotii No. 5) (NBRC109023).</title>
        <authorList>
            <person name="Oka T."/>
            <person name="Ekino K."/>
            <person name="Fukuda K."/>
            <person name="Nomura Y."/>
        </authorList>
    </citation>
    <scope>NUCLEOTIDE SEQUENCE [LARGE SCALE GENOMIC DNA]</scope>
    <source>
        <strain evidence="7">No. 5 / NBRC 109023</strain>
    </source>
</reference>
<keyword evidence="4" id="KW-0456">Lyase</keyword>
<evidence type="ECO:0000259" key="5">
    <source>
        <dbReference type="PROSITE" id="PS51891"/>
    </source>
</evidence>
<dbReference type="AlphaFoldDB" id="V5I1N2"/>
<keyword evidence="3" id="KW-0862">Zinc</keyword>
<comment type="caution">
    <text evidence="6">The sequence shown here is derived from an EMBL/GenBank/DDBJ whole genome shotgun (WGS) entry which is preliminary data.</text>
</comment>
<dbReference type="OrthoDB" id="406544at2759"/>
<evidence type="ECO:0000256" key="3">
    <source>
        <dbReference type="ARBA" id="ARBA00022833"/>
    </source>
</evidence>
<dbReference type="EMBL" id="BAUL01000171">
    <property type="protein sequence ID" value="GAD96640.1"/>
    <property type="molecule type" value="Genomic_DNA"/>
</dbReference>
<dbReference type="Proteomes" id="UP000018001">
    <property type="component" value="Unassembled WGS sequence"/>
</dbReference>
<name>V5I1N2_BYSSN</name>
<dbReference type="GO" id="GO:0016846">
    <property type="term" value="F:carbon-sulfur lyase activity"/>
    <property type="evidence" value="ECO:0007669"/>
    <property type="project" value="InterPro"/>
</dbReference>
<dbReference type="SUPFAM" id="SSF51316">
    <property type="entry name" value="Mss4-like"/>
    <property type="match status" value="1"/>
</dbReference>
<evidence type="ECO:0000256" key="1">
    <source>
        <dbReference type="ARBA" id="ARBA00005495"/>
    </source>
</evidence>
<accession>V5I1N2</accession>
<organism evidence="6 7">
    <name type="scientific">Byssochlamys spectabilis (strain No. 5 / NBRC 109023)</name>
    <name type="common">Paecilomyces variotii</name>
    <dbReference type="NCBI Taxonomy" id="1356009"/>
    <lineage>
        <taxon>Eukaryota</taxon>
        <taxon>Fungi</taxon>
        <taxon>Dikarya</taxon>
        <taxon>Ascomycota</taxon>
        <taxon>Pezizomycotina</taxon>
        <taxon>Eurotiomycetes</taxon>
        <taxon>Eurotiomycetidae</taxon>
        <taxon>Eurotiales</taxon>
        <taxon>Thermoascaceae</taxon>
        <taxon>Paecilomyces</taxon>
    </lineage>
</organism>
<evidence type="ECO:0000313" key="6">
    <source>
        <dbReference type="EMBL" id="GAD96640.1"/>
    </source>
</evidence>
<dbReference type="PANTHER" id="PTHR33337">
    <property type="entry name" value="GFA DOMAIN-CONTAINING PROTEIN"/>
    <property type="match status" value="1"/>
</dbReference>
<keyword evidence="7" id="KW-1185">Reference proteome</keyword>
<evidence type="ECO:0000256" key="2">
    <source>
        <dbReference type="ARBA" id="ARBA00022723"/>
    </source>
</evidence>
<dbReference type="Pfam" id="PF04828">
    <property type="entry name" value="GFA"/>
    <property type="match status" value="1"/>
</dbReference>
<dbReference type="HOGENOM" id="CLU_1065580_0_0_1"/>
<evidence type="ECO:0000313" key="7">
    <source>
        <dbReference type="Proteomes" id="UP000018001"/>
    </source>
</evidence>
<dbReference type="InterPro" id="IPR006913">
    <property type="entry name" value="CENP-V/GFA"/>
</dbReference>
<dbReference type="PANTHER" id="PTHR33337:SF44">
    <property type="entry name" value="DUF636 DOMAIN PROTEIN (AFU_ORTHOLOGUE AFUA_1G09754)"/>
    <property type="match status" value="1"/>
</dbReference>